<feature type="compositionally biased region" description="Low complexity" evidence="1">
    <location>
        <begin position="189"/>
        <end position="204"/>
    </location>
</feature>
<dbReference type="OMA" id="CILEISE"/>
<feature type="compositionally biased region" description="Polar residues" evidence="1">
    <location>
        <begin position="171"/>
        <end position="185"/>
    </location>
</feature>
<organism evidence="3 4">
    <name type="scientific">Cavenderia fasciculata</name>
    <name type="common">Slime mold</name>
    <name type="synonym">Dictyostelium fasciculatum</name>
    <dbReference type="NCBI Taxonomy" id="261658"/>
    <lineage>
        <taxon>Eukaryota</taxon>
        <taxon>Amoebozoa</taxon>
        <taxon>Evosea</taxon>
        <taxon>Eumycetozoa</taxon>
        <taxon>Dictyostelia</taxon>
        <taxon>Acytosteliales</taxon>
        <taxon>Cavenderiaceae</taxon>
        <taxon>Cavenderia</taxon>
    </lineage>
</organism>
<evidence type="ECO:0000259" key="2">
    <source>
        <dbReference type="PROSITE" id="PS51823"/>
    </source>
</evidence>
<evidence type="ECO:0000256" key="1">
    <source>
        <dbReference type="SAM" id="MobiDB-lite"/>
    </source>
</evidence>
<dbReference type="Pfam" id="PF13236">
    <property type="entry name" value="CLU"/>
    <property type="match status" value="1"/>
</dbReference>
<feature type="compositionally biased region" description="Polar residues" evidence="1">
    <location>
        <begin position="666"/>
        <end position="683"/>
    </location>
</feature>
<dbReference type="InterPro" id="IPR027523">
    <property type="entry name" value="CLU_prot"/>
</dbReference>
<dbReference type="OrthoDB" id="18317at2759"/>
<dbReference type="Pfam" id="PF12807">
    <property type="entry name" value="eIF3_p135"/>
    <property type="match status" value="1"/>
</dbReference>
<dbReference type="Gene3D" id="3.80.10.10">
    <property type="entry name" value="Ribonuclease Inhibitor"/>
    <property type="match status" value="2"/>
</dbReference>
<dbReference type="EMBL" id="GL883029">
    <property type="protein sequence ID" value="EGG13871.1"/>
    <property type="molecule type" value="Genomic_DNA"/>
</dbReference>
<feature type="region of interest" description="Disordered" evidence="1">
    <location>
        <begin position="628"/>
        <end position="696"/>
    </location>
</feature>
<feature type="compositionally biased region" description="Low complexity" evidence="1">
    <location>
        <begin position="97"/>
        <end position="157"/>
    </location>
</feature>
<dbReference type="GeneID" id="14865278"/>
<dbReference type="PANTHER" id="PTHR12601">
    <property type="entry name" value="EUKARYOTIC TRANSLATION INITIATION FACTOR 3 SUBUNIT EIF-3"/>
    <property type="match status" value="1"/>
</dbReference>
<dbReference type="RefSeq" id="XP_004350579.1">
    <property type="nucleotide sequence ID" value="XM_004350528.1"/>
</dbReference>
<dbReference type="Proteomes" id="UP000007797">
    <property type="component" value="Unassembled WGS sequence"/>
</dbReference>
<proteinExistence type="predicted"/>
<dbReference type="PROSITE" id="PS51823">
    <property type="entry name" value="CLU"/>
    <property type="match status" value="1"/>
</dbReference>
<feature type="domain" description="Clu" evidence="2">
    <location>
        <begin position="294"/>
        <end position="543"/>
    </location>
</feature>
<feature type="compositionally biased region" description="Low complexity" evidence="1">
    <location>
        <begin position="684"/>
        <end position="694"/>
    </location>
</feature>
<keyword evidence="4" id="KW-1185">Reference proteome</keyword>
<dbReference type="SUPFAM" id="SSF52047">
    <property type="entry name" value="RNI-like"/>
    <property type="match status" value="1"/>
</dbReference>
<dbReference type="GO" id="GO:0003729">
    <property type="term" value="F:mRNA binding"/>
    <property type="evidence" value="ECO:0007669"/>
    <property type="project" value="TreeGrafter"/>
</dbReference>
<name>F4QDS4_CACFS</name>
<feature type="region of interest" description="Disordered" evidence="1">
    <location>
        <begin position="1"/>
        <end position="34"/>
    </location>
</feature>
<feature type="compositionally biased region" description="Low complexity" evidence="1">
    <location>
        <begin position="1"/>
        <end position="33"/>
    </location>
</feature>
<evidence type="ECO:0000313" key="4">
    <source>
        <dbReference type="Proteomes" id="UP000007797"/>
    </source>
</evidence>
<dbReference type="InterPro" id="IPR025697">
    <property type="entry name" value="CLU_dom"/>
</dbReference>
<dbReference type="GO" id="GO:0005737">
    <property type="term" value="C:cytoplasm"/>
    <property type="evidence" value="ECO:0007669"/>
    <property type="project" value="TreeGrafter"/>
</dbReference>
<dbReference type="PANTHER" id="PTHR12601:SF8">
    <property type="entry name" value="CLU DOMAIN-CONTAINING PROTEIN"/>
    <property type="match status" value="1"/>
</dbReference>
<protein>
    <recommendedName>
        <fullName evidence="2">Clu domain-containing protein</fullName>
    </recommendedName>
</protein>
<dbReference type="InterPro" id="IPR032675">
    <property type="entry name" value="LRR_dom_sf"/>
</dbReference>
<gene>
    <name evidence="3" type="ORF">DFA_11632</name>
</gene>
<dbReference type="KEGG" id="dfa:DFA_11632"/>
<dbReference type="InterPro" id="IPR033646">
    <property type="entry name" value="CLU-central"/>
</dbReference>
<evidence type="ECO:0000313" key="3">
    <source>
        <dbReference type="EMBL" id="EGG13871.1"/>
    </source>
</evidence>
<feature type="region of interest" description="Disordered" evidence="1">
    <location>
        <begin position="97"/>
        <end position="204"/>
    </location>
</feature>
<sequence>MEPNSNNINNQTNTSIDNSNSTTNSNNNNNNNIDRSFSDIRSYWHSKIIPQKPDDLTTSLAPYRKGGPRFILKDSTVPVKPPPPTDYPSAFYSTVYSSNSNSNSNTTSPSSSSSSSSNNNNNINLLATPQTPTTTSIPTFLTSPPQQQQQQQPQVQQDSTTNNKSFYIPSSAESLDNHNNTTQHSFYHPSSSSSVSSSIAPSASSTTYTMSYNHTFSDVYSTTSPTSSSYIGGNVHNIAASDEYFGDNIYTVNNKYTASNSYGAYSSGSSNSSYDANQVNYQNENRTQDLGYYDDYDEQHLFNVSALGDSTNESEYINRNWNDIFQTLLDLPCSEKKYKSLSNIASDFVYCADTFGKIIISELHLPIESKSIKPLDLGGVGGGLKYIVSDIIFKFVVDTELLPGLWMYGHVKRSDEKAQKSASLEIKGINFLMENASELLRFPLMAIIDYRGYRLLAIARLPINKNTIVYGSHDGGATVHDKDPEVSKEMERIAKILNLRGHKVGRQGVHLYGPGDIEIHKGSDGRYYMIDFARLFAPEFSPIFNGKKEVGREIFYAMLRPELVAKSPKPLSSDAFSGWQTNDPEDESINQDVIAISEHLHKVIIPETIAIIDTSLKVDEAIEQDAFKVPDDGGWNSKPLGKDERVTLDDEELANSTASLDIGSEWTDTNQQERGQNTVPTQKTSSSSSTSTSSQTHEIEFVINSLGYTKNSPERDYRQRSNEIIKLINFIHSRGINLRYLGVICRGLTNRNVRNLFMTEVVARCWKRIIRSRCRLKMDSCKMVSEGPYKQIVADCFNVILNTNRTKNRDFWTLNKPGYFKYIAVRLFPRCLSDSDRMPEVDIRSLIDCRLLVLRIIQILNIRINSEAYKQFLSNPNYIITFNDIEEVASTVKYLGIVDYTIGTGMMYETARINNSSRVPPLEVNRWLDQAQAKLQAALRSMPKNLRNIARLATSYLLRANVSSGYLDAIEQLKTALRLLRQSGGNDHDIMGLRGMTHVKLATFYLFYAHSGSKFIKELREASNSLEQSLKLNPLALSEVVVQSLPIYTVNNACNAYIGKPARSLYNDTRRINELFSMVYLYEKVISPLDHPTLYAYLPKVFAQVNQIVYFTLPHALSGIINSSFAPSILNGITNIDLLSLNDMVITPTIARSILSLKRLETFKLQNVKFLDGEQGETAAAAEQVSTFNQFFGKLLAEGHGITSLHLVDSPSINDKAFDGIYEGFNGVKEIEFNGTSLTDATLVAMAPYAKKLEIISLVGTTFSDEGVATLLEAPRQITQLIINTLDKKKSNIGEKTAKAIAKSSLGMRQIQLNHVNFSAEEISDIIKSAQGIEKIDLSHTNSNLLTMEGLEYHGAEHLTHLNLHDTGDIANVEDFVEMLCNIQPRLKSLKLPRFVSEPFNNTCGLIQLVRRLTDLEDIQFPAGFNVIDFVRQLGEKSERGDFERPLHELRSLDVSESFFDKDSLQTLIDLSPNLTNLALAGGNFCDSNGNIIIPDDTLLIQFGLLLFNLHELDFSRNQFERRNVVCLLSRCPSVRTMHLKDNPLITPTTIQELRKDYPHILFNH</sequence>
<reference evidence="4" key="1">
    <citation type="journal article" date="2011" name="Genome Res.">
        <title>Phylogeny-wide analysis of social amoeba genomes highlights ancient origins for complex intercellular communication.</title>
        <authorList>
            <person name="Heidel A.J."/>
            <person name="Lawal H.M."/>
            <person name="Felder M."/>
            <person name="Schilde C."/>
            <person name="Helps N.R."/>
            <person name="Tunggal B."/>
            <person name="Rivero F."/>
            <person name="John U."/>
            <person name="Schleicher M."/>
            <person name="Eichinger L."/>
            <person name="Platzer M."/>
            <person name="Noegel A.A."/>
            <person name="Schaap P."/>
            <person name="Gloeckner G."/>
        </authorList>
    </citation>
    <scope>NUCLEOTIDE SEQUENCE [LARGE SCALE GENOMIC DNA]</scope>
    <source>
        <strain evidence="4">SH3</strain>
    </source>
</reference>
<accession>F4QDS4</accession>
<dbReference type="GO" id="GO:0048312">
    <property type="term" value="P:intracellular distribution of mitochondria"/>
    <property type="evidence" value="ECO:0007669"/>
    <property type="project" value="TreeGrafter"/>
</dbReference>